<keyword evidence="14" id="KW-1185">Reference proteome</keyword>
<dbReference type="Gene3D" id="6.10.250.2080">
    <property type="match status" value="1"/>
</dbReference>
<evidence type="ECO:0000256" key="7">
    <source>
        <dbReference type="ARBA" id="ARBA00022795"/>
    </source>
</evidence>
<dbReference type="PATRIC" id="fig|1123384.7.peg.154"/>
<protein>
    <recommendedName>
        <fullName evidence="3 12">Flagellar biosynthetic protein FlhB</fullName>
    </recommendedName>
</protein>
<evidence type="ECO:0000256" key="6">
    <source>
        <dbReference type="ARBA" id="ARBA00022692"/>
    </source>
</evidence>
<evidence type="ECO:0000256" key="12">
    <source>
        <dbReference type="RuleBase" id="RU364091"/>
    </source>
</evidence>
<accession>A0A0X1KNW1</accession>
<keyword evidence="13" id="KW-0969">Cilium</keyword>
<dbReference type="Gene3D" id="3.40.1690.10">
    <property type="entry name" value="secretion proteins EscU"/>
    <property type="match status" value="1"/>
</dbReference>
<evidence type="ECO:0000256" key="1">
    <source>
        <dbReference type="ARBA" id="ARBA00004651"/>
    </source>
</evidence>
<comment type="caution">
    <text evidence="12">Lacks conserved residue(s) required for the propagation of feature annotation.</text>
</comment>
<dbReference type="InterPro" id="IPR029025">
    <property type="entry name" value="T3SS_substrate_exporter_C"/>
</dbReference>
<feature type="transmembrane region" description="Helical" evidence="12">
    <location>
        <begin position="109"/>
        <end position="127"/>
    </location>
</feature>
<gene>
    <name evidence="12" type="primary">flhB</name>
    <name evidence="13" type="ORF">AJ81_00785</name>
</gene>
<proteinExistence type="inferred from homology"/>
<comment type="subcellular location">
    <subcellularLocation>
        <location evidence="1">Cell membrane</location>
        <topology evidence="1">Multi-pass membrane protein</topology>
    </subcellularLocation>
</comment>
<keyword evidence="7 12" id="KW-1005">Bacterial flagellum biogenesis</keyword>
<keyword evidence="11 12" id="KW-1006">Bacterial flagellum protein export</keyword>
<keyword evidence="6 12" id="KW-0812">Transmembrane</keyword>
<dbReference type="STRING" id="1123384.AJ81_00785"/>
<organism evidence="13 14">
    <name type="scientific">Pseudothermotoga hypogea DSM 11164 = NBRC 106472</name>
    <dbReference type="NCBI Taxonomy" id="1123384"/>
    <lineage>
        <taxon>Bacteria</taxon>
        <taxon>Thermotogati</taxon>
        <taxon>Thermotogota</taxon>
        <taxon>Thermotogae</taxon>
        <taxon>Thermotogales</taxon>
        <taxon>Thermotogaceae</taxon>
        <taxon>Pseudothermotoga</taxon>
    </lineage>
</organism>
<keyword evidence="5 12" id="KW-1003">Cell membrane</keyword>
<feature type="transmembrane region" description="Helical" evidence="12">
    <location>
        <begin position="53"/>
        <end position="73"/>
    </location>
</feature>
<evidence type="ECO:0000256" key="8">
    <source>
        <dbReference type="ARBA" id="ARBA00022927"/>
    </source>
</evidence>
<name>A0A0X1KNW1_9THEM</name>
<dbReference type="SUPFAM" id="SSF160544">
    <property type="entry name" value="EscU C-terminal domain-like"/>
    <property type="match status" value="1"/>
</dbReference>
<evidence type="ECO:0000256" key="11">
    <source>
        <dbReference type="ARBA" id="ARBA00023225"/>
    </source>
</evidence>
<sequence>MALSFFAAAIILRLILPQLSRSLANTSTFFLALDPMDSETLLSHIFQLFKDPLILLILLMGLVALVGIIAGALQTKFLFSFKPLKLDLNRINPIEGLKRMFSLRNLFELFKAFVKLVIVGYVSYVVIRQRYRELPNLTDLEPSESIRYLADLIYALLLRCAIAILALALLDYLFQRWEFEKSLRMTRQELKEEFKEVEGNPEVKRRQREIMMRLARGRMLQKVPEADVVITNPTHIAVALQYDSEQMEAPEVVAKGADELARRIVEIATNNNVPIVRNPQVAWELYRTCEVGDQIPPTLYRAVAEILAYVYSLR</sequence>
<keyword evidence="13" id="KW-0966">Cell projection</keyword>
<comment type="function">
    <text evidence="12">Required for formation of the rod structure in the basal body of the flagellar apparatus. Together with FliI and FliH, may constitute the export apparatus of flagellin.</text>
</comment>
<keyword evidence="10 12" id="KW-0472">Membrane</keyword>
<evidence type="ECO:0000256" key="2">
    <source>
        <dbReference type="ARBA" id="ARBA00010690"/>
    </source>
</evidence>
<comment type="similarity">
    <text evidence="2 12">Belongs to the type III secretion exporter family.</text>
</comment>
<dbReference type="Proteomes" id="UP000077469">
    <property type="component" value="Chromosome"/>
</dbReference>
<dbReference type="InterPro" id="IPR006135">
    <property type="entry name" value="T3SS_substrate_exporter"/>
</dbReference>
<keyword evidence="8 12" id="KW-0653">Protein transport</keyword>
<keyword evidence="4 12" id="KW-0813">Transport</keyword>
<keyword evidence="9 12" id="KW-1133">Transmembrane helix</keyword>
<dbReference type="PRINTS" id="PR00950">
    <property type="entry name" value="TYPE3IMSPROT"/>
</dbReference>
<evidence type="ECO:0000256" key="3">
    <source>
        <dbReference type="ARBA" id="ARBA00021622"/>
    </source>
</evidence>
<dbReference type="InterPro" id="IPR006136">
    <property type="entry name" value="FlhB"/>
</dbReference>
<dbReference type="PANTHER" id="PTHR30531:SF12">
    <property type="entry name" value="FLAGELLAR BIOSYNTHETIC PROTEIN FLHB"/>
    <property type="match status" value="1"/>
</dbReference>
<evidence type="ECO:0000256" key="10">
    <source>
        <dbReference type="ARBA" id="ARBA00023136"/>
    </source>
</evidence>
<evidence type="ECO:0000256" key="4">
    <source>
        <dbReference type="ARBA" id="ARBA00022448"/>
    </source>
</evidence>
<feature type="transmembrane region" description="Helical" evidence="12">
    <location>
        <begin position="152"/>
        <end position="174"/>
    </location>
</feature>
<reference evidence="13 14" key="1">
    <citation type="submission" date="2014-01" db="EMBL/GenBank/DDBJ databases">
        <title>Genome sequencing of Thermotog hypogea.</title>
        <authorList>
            <person name="Zhang X."/>
            <person name="Alvare G."/>
            <person name="Fristensky B."/>
            <person name="Chen L."/>
            <person name="Suen T."/>
            <person name="Chen Q."/>
            <person name="Ma K."/>
        </authorList>
    </citation>
    <scope>NUCLEOTIDE SEQUENCE [LARGE SCALE GENOMIC DNA]</scope>
    <source>
        <strain evidence="13 14">DSM 11164</strain>
    </source>
</reference>
<dbReference type="NCBIfam" id="TIGR00328">
    <property type="entry name" value="flhB"/>
    <property type="match status" value="1"/>
</dbReference>
<dbReference type="GO" id="GO:0009306">
    <property type="term" value="P:protein secretion"/>
    <property type="evidence" value="ECO:0007669"/>
    <property type="project" value="InterPro"/>
</dbReference>
<evidence type="ECO:0000313" key="14">
    <source>
        <dbReference type="Proteomes" id="UP000077469"/>
    </source>
</evidence>
<dbReference type="GO" id="GO:0044780">
    <property type="term" value="P:bacterial-type flagellum assembly"/>
    <property type="evidence" value="ECO:0007669"/>
    <property type="project" value="InterPro"/>
</dbReference>
<dbReference type="KEGG" id="phy:AJ81_00785"/>
<evidence type="ECO:0000256" key="9">
    <source>
        <dbReference type="ARBA" id="ARBA00022989"/>
    </source>
</evidence>
<dbReference type="GO" id="GO:0005886">
    <property type="term" value="C:plasma membrane"/>
    <property type="evidence" value="ECO:0007669"/>
    <property type="project" value="UniProtKB-SubCell"/>
</dbReference>
<evidence type="ECO:0000256" key="5">
    <source>
        <dbReference type="ARBA" id="ARBA00022475"/>
    </source>
</evidence>
<dbReference type="PANTHER" id="PTHR30531">
    <property type="entry name" value="FLAGELLAR BIOSYNTHETIC PROTEIN FLHB"/>
    <property type="match status" value="1"/>
</dbReference>
<dbReference type="EMBL" id="CP007141">
    <property type="protein sequence ID" value="AJC72967.1"/>
    <property type="molecule type" value="Genomic_DNA"/>
</dbReference>
<keyword evidence="13" id="KW-0282">Flagellum</keyword>
<evidence type="ECO:0000313" key="13">
    <source>
        <dbReference type="EMBL" id="AJC72967.1"/>
    </source>
</evidence>
<dbReference type="AlphaFoldDB" id="A0A0X1KNW1"/>
<dbReference type="PaxDb" id="1123384-AJ81_00785"/>
<dbReference type="Pfam" id="PF01312">
    <property type="entry name" value="Bac_export_2"/>
    <property type="match status" value="1"/>
</dbReference>